<dbReference type="Proteomes" id="UP000008021">
    <property type="component" value="Chromosome 5"/>
</dbReference>
<proteinExistence type="predicted"/>
<organism evidence="2">
    <name type="scientific">Oryza meridionalis</name>
    <dbReference type="NCBI Taxonomy" id="40149"/>
    <lineage>
        <taxon>Eukaryota</taxon>
        <taxon>Viridiplantae</taxon>
        <taxon>Streptophyta</taxon>
        <taxon>Embryophyta</taxon>
        <taxon>Tracheophyta</taxon>
        <taxon>Spermatophyta</taxon>
        <taxon>Magnoliopsida</taxon>
        <taxon>Liliopsida</taxon>
        <taxon>Poales</taxon>
        <taxon>Poaceae</taxon>
        <taxon>BOP clade</taxon>
        <taxon>Oryzoideae</taxon>
        <taxon>Oryzeae</taxon>
        <taxon>Oryzinae</taxon>
        <taxon>Oryza</taxon>
    </lineage>
</organism>
<keyword evidence="3" id="KW-1185">Reference proteome</keyword>
<feature type="compositionally biased region" description="Pro residues" evidence="1">
    <location>
        <begin position="41"/>
        <end position="50"/>
    </location>
</feature>
<feature type="compositionally biased region" description="Basic and acidic residues" evidence="1">
    <location>
        <begin position="10"/>
        <end position="39"/>
    </location>
</feature>
<reference evidence="2" key="1">
    <citation type="submission" date="2015-04" db="UniProtKB">
        <authorList>
            <consortium name="EnsemblPlants"/>
        </authorList>
    </citation>
    <scope>IDENTIFICATION</scope>
</reference>
<feature type="compositionally biased region" description="Pro residues" evidence="1">
    <location>
        <begin position="70"/>
        <end position="95"/>
    </location>
</feature>
<evidence type="ECO:0000313" key="2">
    <source>
        <dbReference type="EnsemblPlants" id="OMERI05G23880.5"/>
    </source>
</evidence>
<evidence type="ECO:0000313" key="3">
    <source>
        <dbReference type="Proteomes" id="UP000008021"/>
    </source>
</evidence>
<sequence>MLACHVGKKTRGDRSDRTEEQSHKSECESDPTRVERETGRPPSPLPPPLASPLLFSPLVGSRYTGTQLSFPPPLPPATPGPLHRPPPRPPPPPTHPFASLPSPLDRTSTPLRPCPVFSPANPNPSSARQLLRGDIACVRTRSEEPRGMSLCIQ</sequence>
<dbReference type="HOGENOM" id="CLU_1716162_0_0_1"/>
<reference evidence="2" key="2">
    <citation type="submission" date="2018-05" db="EMBL/GenBank/DDBJ databases">
        <title>OmerRS3 (Oryza meridionalis Reference Sequence Version 3).</title>
        <authorList>
            <person name="Zhang J."/>
            <person name="Kudrna D."/>
            <person name="Lee S."/>
            <person name="Talag J."/>
            <person name="Welchert J."/>
            <person name="Wing R.A."/>
        </authorList>
    </citation>
    <scope>NUCLEOTIDE SEQUENCE [LARGE SCALE GENOMIC DNA]</scope>
    <source>
        <strain evidence="2">cv. OR44</strain>
    </source>
</reference>
<dbReference type="EnsemblPlants" id="OMERI05G23880.5">
    <property type="protein sequence ID" value="OMERI05G23880.5"/>
    <property type="gene ID" value="OMERI05G23880"/>
</dbReference>
<accession>A0A0E0DV80</accession>
<protein>
    <submittedName>
        <fullName evidence="2">Uncharacterized protein</fullName>
    </submittedName>
</protein>
<dbReference type="AlphaFoldDB" id="A0A0E0DV80"/>
<name>A0A0E0DV80_9ORYZ</name>
<dbReference type="Gramene" id="OMERI05G23880.5">
    <property type="protein sequence ID" value="OMERI05G23880.5"/>
    <property type="gene ID" value="OMERI05G23880"/>
</dbReference>
<evidence type="ECO:0000256" key="1">
    <source>
        <dbReference type="SAM" id="MobiDB-lite"/>
    </source>
</evidence>
<feature type="region of interest" description="Disordered" evidence="1">
    <location>
        <begin position="1"/>
        <end position="128"/>
    </location>
</feature>